<evidence type="ECO:0000256" key="9">
    <source>
        <dbReference type="PROSITE-ProRule" id="PRU00104"/>
    </source>
</evidence>
<feature type="compositionally biased region" description="Low complexity" evidence="11">
    <location>
        <begin position="1860"/>
        <end position="1882"/>
    </location>
</feature>
<dbReference type="GO" id="GO:0016607">
    <property type="term" value="C:nuclear speck"/>
    <property type="evidence" value="ECO:0007669"/>
    <property type="project" value="TreeGrafter"/>
</dbReference>
<feature type="compositionally biased region" description="Low complexity" evidence="11">
    <location>
        <begin position="1701"/>
        <end position="1747"/>
    </location>
</feature>
<dbReference type="InterPro" id="IPR000569">
    <property type="entry name" value="HECT_dom"/>
</dbReference>
<dbReference type="PROSITE" id="PS51416">
    <property type="entry name" value="MIB_HERC2"/>
    <property type="match status" value="1"/>
</dbReference>
<sequence length="2729" mass="300197">MADVVDPETLLEWLSIGQGEERDMQLIALEQLCMLLLMSDNVDRCFECCPPRAFLPALCRIFLDETATESVLEVTARALTYYLDVSAECTRRIVSVDGAVKAICNRLVVAEISSRTSKDLAEQCIKVLELVCTREAGAVFEAGGLNCVLTFIRDNGSVVHKDTLHSAMSVVSRLCSKMEPQDPTLPSCVESLSTLLRHEDSHVADGALRCFASLSDRFTRRGVDPAPLAEHGLVRDLLVRMSSSLGNTNISTASGTPASASSGATGVSATSNTPNEQKNTASVSTIISLLSTLCRGSPSITHDLLRSELPDALEKALKGDERCILDTMRLVDLLLVLLFEGRKALPKSGSVGNARLASLRRTDTTGEKTHRQLIDCIRNKDTEALIEAIESGGVEVNFMDDVGQTLLNWASAFGTQEMVEYLCDKGADVNKGQRSSSLHYAACFGRPAIAKVLLKHGANPDLRDEDGKTPLDKARERNDEGHREVAAILQSPGEWMMPAEVGRERTKSESEEVPPEAKGDSEMAPVYLQRLLPIFCATYHSTMVLAVRRASLNLIKKMIHYIPSPLLIKLCSPDAPSYSLGTVLVEVIAAVLDNEEDDDGHVLILNMIKDLMVKAQDIFVEHFARLGVFVKVLALCPNDSELAKKEETPERLDTEAVPLEDAKEILIGKPYHWRDWCICRGRDCLYVWNEAAALELSNGSNGWFRFVLDGKLATMYSSGSPEGGSDSSESRSEFIEKLQRAKMGIKTGVQSQPILSSSGTTMIKVGNWAFTCKKDGELSVHNTDGQQQTTILKDDLPGFLFESNRGTRHSFTAETTLGPEFSTGWVGKKGKRLRSKQEALKQKIKTLAQEIYEGHFQAAQSQPRVVVAKLGTIVAQLERACYKQFGHREDSVSWQQVLKTALDELTRLLKDDSLVSAYELHSSGLVQALIRLFASEQERDYESVYGKSSRRRHMAMLQQRIEVFKSCLKERIFEGVKINPGIALVKKLVSVLETIEKLPVLLYESSGANYGLQVLTRRLRFRLEKSTTESSLIDRSGRTLKMEPLTTVSQLENYLLKMVAKQWYDYDRSTFTYVRKLKEGQSISFRHQHDFDENGLLYWIGTNARTSNDWVNPAQYGLVIVSSSEGRNLPYGRLEDILNRDSSALNCHTNDDKKAWFSIDLGVWIIPSCYTMRHARGYGRSALRNWMFQVSKDGSTWTTLYTHIDDCSLNDPGSTASWPIESTGDEVQGWRHIRLQQSGKNASGQTHYLSLSGFEVYGRVTGVCDDLGKVVREAEANLRKQRRLIRTSMLKHMTTGARVVRGLDWKWRDQDGNPPGEGTITSEWHNGWIDVTWDQGGSNSYRMGAEGKYDLKLASGYDPESQPGGASSTFSKSSKAGAKSKSTETSCSGGTATPGSVSSGKVSVLTSRKCSSTSSLPEATDGNVTKPSVASTEQASSADSLLVNKVAETMAESVLLTAQSDLTESVVAGLNTQDDIHPITNIAPPAIPVSDLATIVESVSIGDNSEDEGLPVHLPCKPDSLQSALAAHAINAMTVVHKSTKSGGNATKPTTDSTSSATSVEMGQDRCPYDDAEFLNSVKNGKNAVLTAASQKASGVAISSSALAGAVGCTTAGKQHSKTSNMGSLDVGELALAPPALKDVMKLIAIRRNIREENEPSGSTGDKSGAPGGGKSRRTLAWLGSNSKGVLGRGSESQVAPGREASTATATSVSTSTMSTMTNPKSVSVPNLSSSESPMSSNSSTSVFATSSPLSPNNNNFGNTSSSLLDSLSAIARVRSLINSAKFPSVSQNNVFSSSSSNNSTGSNLYPTNVTASHHPQHHNPSSHNPNFLFGRAPHSVSSLVRIALSSNFPGGLLSTAQSYPSLSPSNNSGSSTGASGTVAGAQGLGQPLTMSLTSTSSDSEQDFLETCRATTLLRELEDDEELPEDENDDDEENEDDYMYEEGDDECFEVRSGKRRSWDDEFVLKRQFSALIPAFDPRPGRTNVNQISELEVPPPADNSSIIQEAYRVEEDHCIAQQPKLKLILRGPTLPGVSDVEADLGNSKSTIFQVVQELVQNSQLGTKQEKLRRIWEPTYTIIYKEEKESGKDSEEKECLDAYSLNMMGSRTISPSPSSLSQPACSVEEVINLLRHLYSLSASNKQSDDTLISLDGNAKGFNVPHDEFISKKITNKLTQQLQDPLVLASRALPSWCEDLTYSAPMLFPFDTRNLYFSCTAFGTSRSIIWLQNQRDIMTSERSRRREDPHEFRLGRLKHERVKVPRGNNLLEWAIQVMNFHASRKSVLEIEFQGEDGTGLGPTLEFYALVAAELQRKDLAMWLCDDLPDSNRYDQPSVIDDLSIRPAGYYVQRHSSGLFPSPLIQDSGTCDKVCRYFRFLGIFIAKVFQDGRLVDLPLSRPFFKLLCSGEFGSEVRERARNERVATPLSEEDIMVSSYISQESEKEMELDPPKYRLMPDNRPWHSGILTVEDLMEIDPPRARFLQQLQELAAQKRHILHDNSLSESDKLRQIQNLALPQLASQEPGPAIRLEELGLNFQYSPSSRVYGYSAIDLCPRGEFEDVTIENVEDYIELLTDFCLNKGINKQLLALKEGFDLVFPMEKLGAFSPDEVRLMLCGDQAPTWTRDDVLNYTEPKLGYTKDSPGFLRFVNVMVSLTSEEKKSFLQFTTGCSSLPPGGLANLHPRLTVVRKVDAGEGSYPSVNTCVHYLKLPEYPSEEILRERLLAATKEKGFHLN</sequence>
<dbReference type="GO" id="GO:0043161">
    <property type="term" value="P:proteasome-mediated ubiquitin-dependent protein catabolic process"/>
    <property type="evidence" value="ECO:0007669"/>
    <property type="project" value="TreeGrafter"/>
</dbReference>
<dbReference type="SMART" id="SM00248">
    <property type="entry name" value="ANK"/>
    <property type="match status" value="4"/>
</dbReference>
<feature type="compositionally biased region" description="Polar residues" evidence="11">
    <location>
        <begin position="1387"/>
        <end position="1438"/>
    </location>
</feature>
<keyword evidence="6 9" id="KW-0833">Ubl conjugation pathway</keyword>
<evidence type="ECO:0000256" key="4">
    <source>
        <dbReference type="ARBA" id="ARBA00022679"/>
    </source>
</evidence>
<dbReference type="FunFam" id="1.25.40.20:FF:000372">
    <property type="entry name" value="Putative hect e3 ubiquitin ligase"/>
    <property type="match status" value="1"/>
</dbReference>
<dbReference type="FunFam" id="2.60.120.260:FF:000014">
    <property type="entry name" value="E3 ubiquitin-protein ligase HECTD1 isoform X1"/>
    <property type="match status" value="1"/>
</dbReference>
<dbReference type="InterPro" id="IPR010606">
    <property type="entry name" value="Mib_Herc2"/>
</dbReference>
<dbReference type="Pfam" id="PF07738">
    <property type="entry name" value="Sad1_UNC"/>
    <property type="match status" value="1"/>
</dbReference>
<keyword evidence="5" id="KW-0677">Repeat</keyword>
<feature type="region of interest" description="Disordered" evidence="11">
    <location>
        <begin position="1860"/>
        <end position="1944"/>
    </location>
</feature>
<dbReference type="OrthoDB" id="412600at2759"/>
<feature type="domain" description="MIB/HERC2" evidence="13">
    <location>
        <begin position="1285"/>
        <end position="1357"/>
    </location>
</feature>
<feature type="region of interest" description="Disordered" evidence="11">
    <location>
        <begin position="459"/>
        <end position="482"/>
    </location>
</feature>
<evidence type="ECO:0000256" key="5">
    <source>
        <dbReference type="ARBA" id="ARBA00022737"/>
    </source>
</evidence>
<evidence type="ECO:0000256" key="7">
    <source>
        <dbReference type="ARBA" id="ARBA00023043"/>
    </source>
</evidence>
<feature type="compositionally biased region" description="Acidic residues" evidence="11">
    <location>
        <begin position="1917"/>
        <end position="1944"/>
    </location>
</feature>
<name>A0A8J2LMB6_9HEXA</name>
<feature type="domain" description="HECT" evidence="12">
    <location>
        <begin position="2277"/>
        <end position="2729"/>
    </location>
</feature>
<dbReference type="PROSITE" id="PS50237">
    <property type="entry name" value="HECT"/>
    <property type="match status" value="1"/>
</dbReference>
<comment type="similarity">
    <text evidence="3 10">Belongs to the UPL family. K-HECT subfamily.</text>
</comment>
<dbReference type="PROSITE" id="PS50088">
    <property type="entry name" value="ANK_REPEAT"/>
    <property type="match status" value="2"/>
</dbReference>
<feature type="compositionally biased region" description="Low complexity" evidence="11">
    <location>
        <begin position="1787"/>
        <end position="1804"/>
    </location>
</feature>
<feature type="repeat" description="ANK" evidence="8">
    <location>
        <begin position="433"/>
        <end position="465"/>
    </location>
</feature>
<dbReference type="Pfam" id="PF00632">
    <property type="entry name" value="HECT"/>
    <property type="match status" value="1"/>
</dbReference>
<evidence type="ECO:0000313" key="14">
    <source>
        <dbReference type="EMBL" id="CAG7825859.1"/>
    </source>
</evidence>
<feature type="region of interest" description="Disordered" evidence="11">
    <location>
        <begin position="1787"/>
        <end position="1830"/>
    </location>
</feature>
<dbReference type="GO" id="GO:0046872">
    <property type="term" value="F:metal ion binding"/>
    <property type="evidence" value="ECO:0007669"/>
    <property type="project" value="InterPro"/>
</dbReference>
<feature type="compositionally biased region" description="Basic and acidic residues" evidence="11">
    <location>
        <begin position="461"/>
        <end position="482"/>
    </location>
</feature>
<feature type="region of interest" description="Disordered" evidence="11">
    <location>
        <begin position="1354"/>
        <end position="1438"/>
    </location>
</feature>
<comment type="caution">
    <text evidence="14">The sequence shown here is derived from an EMBL/GenBank/DDBJ whole genome shotgun (WGS) entry which is preliminary data.</text>
</comment>
<comment type="pathway">
    <text evidence="2 10">Protein modification; protein ubiquitination.</text>
</comment>
<evidence type="ECO:0000259" key="12">
    <source>
        <dbReference type="PROSITE" id="PS50237"/>
    </source>
</evidence>
<protein>
    <recommendedName>
        <fullName evidence="10">E3 ubiquitin-protein ligase</fullName>
        <ecNumber evidence="10">2.3.2.26</ecNumber>
    </recommendedName>
</protein>
<dbReference type="GO" id="GO:0070534">
    <property type="term" value="P:protein K63-linked ubiquitination"/>
    <property type="evidence" value="ECO:0007669"/>
    <property type="project" value="TreeGrafter"/>
</dbReference>
<dbReference type="FunFam" id="1.25.10.10:FF:000051">
    <property type="entry name" value="E3 ubiquitin-protein ligase HECTD1 isoform X1"/>
    <property type="match status" value="1"/>
</dbReference>
<proteinExistence type="inferred from homology"/>
<feature type="region of interest" description="Disordered" evidence="11">
    <location>
        <begin position="1540"/>
        <end position="1563"/>
    </location>
</feature>
<feature type="compositionally biased region" description="Low complexity" evidence="11">
    <location>
        <begin position="251"/>
        <end position="273"/>
    </location>
</feature>
<dbReference type="EMBL" id="CAJVCH010537712">
    <property type="protein sequence ID" value="CAG7825859.1"/>
    <property type="molecule type" value="Genomic_DNA"/>
</dbReference>
<accession>A0A8J2LMB6</accession>
<comment type="catalytic activity">
    <reaction evidence="1 10">
        <text>S-ubiquitinyl-[E2 ubiquitin-conjugating enzyme]-L-cysteine + [acceptor protein]-L-lysine = [E2 ubiquitin-conjugating enzyme]-L-cysteine + N(6)-ubiquitinyl-[acceptor protein]-L-lysine.</text>
        <dbReference type="EC" id="2.3.2.26"/>
    </reaction>
</comment>
<feature type="compositionally biased region" description="Low complexity" evidence="11">
    <location>
        <begin position="1364"/>
        <end position="1386"/>
    </location>
</feature>
<evidence type="ECO:0000256" key="8">
    <source>
        <dbReference type="PROSITE-ProRule" id="PRU00023"/>
    </source>
</evidence>
<keyword evidence="7 8" id="KW-0040">ANK repeat</keyword>
<dbReference type="SMART" id="SM00119">
    <property type="entry name" value="HECTc"/>
    <property type="match status" value="1"/>
</dbReference>
<keyword evidence="15" id="KW-1185">Reference proteome</keyword>
<feature type="repeat" description="ANK" evidence="8">
    <location>
        <begin position="402"/>
        <end position="434"/>
    </location>
</feature>
<dbReference type="Pfam" id="PF12796">
    <property type="entry name" value="Ank_2"/>
    <property type="match status" value="1"/>
</dbReference>
<gene>
    <name evidence="14" type="ORF">AFUS01_LOCUS35945</name>
</gene>
<comment type="function">
    <text evidence="10">E3 ubiquitin-protein ligase which accepts ubiquitin from an E2 ubiquitin-conjugating enzyme in the form of a thioester and then directly transfers the ubiquitin to targeted substrates.</text>
</comment>
<feature type="compositionally biased region" description="Low complexity" evidence="11">
    <location>
        <begin position="1889"/>
        <end position="1899"/>
    </location>
</feature>
<evidence type="ECO:0000256" key="11">
    <source>
        <dbReference type="SAM" id="MobiDB-lite"/>
    </source>
</evidence>
<dbReference type="FunFam" id="2.30.30.40:FF:000085">
    <property type="entry name" value="E3 ubiquitin-protein ligase HECTD1 isoform X1"/>
    <property type="match status" value="1"/>
</dbReference>
<dbReference type="EC" id="2.3.2.26" evidence="10"/>
<dbReference type="InterPro" id="IPR045322">
    <property type="entry name" value="HECTD1/TRIP12-like"/>
</dbReference>
<dbReference type="Pfam" id="PF06701">
    <property type="entry name" value="MIB_HERC2"/>
    <property type="match status" value="1"/>
</dbReference>
<dbReference type="InterPro" id="IPR002110">
    <property type="entry name" value="Ankyrin_rpt"/>
</dbReference>
<dbReference type="CDD" id="cd00078">
    <property type="entry name" value="HECTc"/>
    <property type="match status" value="1"/>
</dbReference>
<evidence type="ECO:0000256" key="2">
    <source>
        <dbReference type="ARBA" id="ARBA00004906"/>
    </source>
</evidence>
<evidence type="ECO:0000256" key="10">
    <source>
        <dbReference type="RuleBase" id="RU369009"/>
    </source>
</evidence>
<evidence type="ECO:0000259" key="13">
    <source>
        <dbReference type="PROSITE" id="PS51416"/>
    </source>
</evidence>
<feature type="region of interest" description="Disordered" evidence="11">
    <location>
        <begin position="1651"/>
        <end position="1747"/>
    </location>
</feature>
<feature type="compositionally biased region" description="Polar residues" evidence="11">
    <location>
        <begin position="1541"/>
        <end position="1561"/>
    </location>
</feature>
<organism evidence="14 15">
    <name type="scientific">Allacma fusca</name>
    <dbReference type="NCBI Taxonomy" id="39272"/>
    <lineage>
        <taxon>Eukaryota</taxon>
        <taxon>Metazoa</taxon>
        <taxon>Ecdysozoa</taxon>
        <taxon>Arthropoda</taxon>
        <taxon>Hexapoda</taxon>
        <taxon>Collembola</taxon>
        <taxon>Symphypleona</taxon>
        <taxon>Sminthuridae</taxon>
        <taxon>Allacma</taxon>
    </lineage>
</organism>
<feature type="region of interest" description="Disordered" evidence="11">
    <location>
        <begin position="250"/>
        <end position="281"/>
    </location>
</feature>
<evidence type="ECO:0000256" key="1">
    <source>
        <dbReference type="ARBA" id="ARBA00000885"/>
    </source>
</evidence>
<feature type="active site" description="Glycyl thioester intermediate" evidence="9">
    <location>
        <position position="2698"/>
    </location>
</feature>
<dbReference type="GO" id="GO:0061630">
    <property type="term" value="F:ubiquitin protein ligase activity"/>
    <property type="evidence" value="ECO:0007669"/>
    <property type="project" value="UniProtKB-UniRule"/>
</dbReference>
<evidence type="ECO:0000313" key="15">
    <source>
        <dbReference type="Proteomes" id="UP000708208"/>
    </source>
</evidence>
<keyword evidence="4 10" id="KW-0808">Transferase</keyword>
<dbReference type="Proteomes" id="UP000708208">
    <property type="component" value="Unassembled WGS sequence"/>
</dbReference>
<dbReference type="PROSITE" id="PS50297">
    <property type="entry name" value="ANK_REP_REGION"/>
    <property type="match status" value="2"/>
</dbReference>
<evidence type="ECO:0000256" key="3">
    <source>
        <dbReference type="ARBA" id="ARBA00006331"/>
    </source>
</evidence>
<dbReference type="FunFam" id="3.30.2410.10:FF:000007">
    <property type="entry name" value="Putative E3 ubiquitin-protein ligase HECTD1"/>
    <property type="match status" value="1"/>
</dbReference>
<dbReference type="InterPro" id="IPR012919">
    <property type="entry name" value="SUN_dom"/>
</dbReference>
<dbReference type="PANTHER" id="PTHR45670">
    <property type="entry name" value="E3 UBIQUITIN-PROTEIN LIGASE TRIP12"/>
    <property type="match status" value="1"/>
</dbReference>
<dbReference type="PANTHER" id="PTHR45670:SF1">
    <property type="entry name" value="E3 UBIQUITIN-PROTEIN LIGASE HECTD1"/>
    <property type="match status" value="1"/>
</dbReference>
<evidence type="ECO:0000256" key="6">
    <source>
        <dbReference type="ARBA" id="ARBA00022786"/>
    </source>
</evidence>
<reference evidence="14" key="1">
    <citation type="submission" date="2021-06" db="EMBL/GenBank/DDBJ databases">
        <authorList>
            <person name="Hodson N. C."/>
            <person name="Mongue J. A."/>
            <person name="Jaron S. K."/>
        </authorList>
    </citation>
    <scope>NUCLEOTIDE SEQUENCE</scope>
</reference>